<reference evidence="3 4" key="1">
    <citation type="submission" date="2019-01" db="EMBL/GenBank/DDBJ databases">
        <authorList>
            <person name="Chen W.-M."/>
        </authorList>
    </citation>
    <scope>NUCLEOTIDE SEQUENCE [LARGE SCALE GENOMIC DNA]</scope>
    <source>
        <strain evidence="3 4">ICH-3</strain>
    </source>
</reference>
<dbReference type="Proteomes" id="UP000288178">
    <property type="component" value="Unassembled WGS sequence"/>
</dbReference>
<dbReference type="SUPFAM" id="SSF53850">
    <property type="entry name" value="Periplasmic binding protein-like II"/>
    <property type="match status" value="1"/>
</dbReference>
<gene>
    <name evidence="3" type="ORF">ENE75_22415</name>
</gene>
<dbReference type="EMBL" id="SACT01000010">
    <property type="protein sequence ID" value="RVT48448.1"/>
    <property type="molecule type" value="Genomic_DNA"/>
</dbReference>
<evidence type="ECO:0000313" key="3">
    <source>
        <dbReference type="EMBL" id="RVT48448.1"/>
    </source>
</evidence>
<dbReference type="PANTHER" id="PTHR43649">
    <property type="entry name" value="ARABINOSE-BINDING PROTEIN-RELATED"/>
    <property type="match status" value="1"/>
</dbReference>
<evidence type="ECO:0000256" key="1">
    <source>
        <dbReference type="ARBA" id="ARBA00004418"/>
    </source>
</evidence>
<proteinExistence type="inferred from homology"/>
<dbReference type="InterPro" id="IPR006059">
    <property type="entry name" value="SBP"/>
</dbReference>
<dbReference type="AlphaFoldDB" id="A0A3S2U5K2"/>
<comment type="caution">
    <text evidence="3">The sequence shown here is derived from an EMBL/GenBank/DDBJ whole genome shotgun (WGS) entry which is preliminary data.</text>
</comment>
<protein>
    <submittedName>
        <fullName evidence="3">Extracellular solute-binding protein</fullName>
    </submittedName>
</protein>
<dbReference type="Pfam" id="PF01547">
    <property type="entry name" value="SBP_bac_1"/>
    <property type="match status" value="1"/>
</dbReference>
<name>A0A3S2U5K2_9BURK</name>
<evidence type="ECO:0000256" key="2">
    <source>
        <dbReference type="ARBA" id="ARBA00008520"/>
    </source>
</evidence>
<dbReference type="InterPro" id="IPR050490">
    <property type="entry name" value="Bact_solute-bd_prot1"/>
</dbReference>
<evidence type="ECO:0000313" key="4">
    <source>
        <dbReference type="Proteomes" id="UP000288178"/>
    </source>
</evidence>
<organism evidence="3 4">
    <name type="scientific">Rubrivivax albus</name>
    <dbReference type="NCBI Taxonomy" id="2499835"/>
    <lineage>
        <taxon>Bacteria</taxon>
        <taxon>Pseudomonadati</taxon>
        <taxon>Pseudomonadota</taxon>
        <taxon>Betaproteobacteria</taxon>
        <taxon>Burkholderiales</taxon>
        <taxon>Sphaerotilaceae</taxon>
        <taxon>Rubrivivax</taxon>
    </lineage>
</organism>
<comment type="subcellular location">
    <subcellularLocation>
        <location evidence="1">Periplasm</location>
    </subcellularLocation>
</comment>
<accession>A0A3S2U5K2</accession>
<sequence>MVETGAWRRRAWLAGMAAAVAAPLHRASAATSITLTVAAYPAVDAIVKAALPAWRQRHPDVAVNVVSRQYGDHHTAMTTALSTSVYLPDVMALEASYLGRFSTGGGLDRLSLPPYDGGALQSRFVPYAWSSALNPRGELVAVPTDIGPGTMLLRRDLLARAGLAAAYLQPSWEAYVAAGARIKAATGAYLISNAQALKDILIRTGIGPGEGLYFDRDSRVLVNSPRFVRAFELAREVRRQRLDARVNAWSNEWAEAFRRGRLATELSGAWMVGQMANWVAPDTRGQWEAAHLPGQTFVGYGGTFYAIPRRSEPARKAMAWALIRLLTLDPTLQLAAFKAEDAFPALLDVHEAPFFDEPLPFLGGQPARRLWRDAARRITPVQVHKQNNFADEVVGTELDNVMDRGKPIAEALDDAERLLQRRAHR</sequence>
<dbReference type="GO" id="GO:0042597">
    <property type="term" value="C:periplasmic space"/>
    <property type="evidence" value="ECO:0007669"/>
    <property type="project" value="UniProtKB-SubCell"/>
</dbReference>
<dbReference type="PANTHER" id="PTHR43649:SF32">
    <property type="entry name" value="SUGAR BINDING SECRETED PROTEIN"/>
    <property type="match status" value="1"/>
</dbReference>
<dbReference type="Gene3D" id="3.40.190.10">
    <property type="entry name" value="Periplasmic binding protein-like II"/>
    <property type="match status" value="1"/>
</dbReference>
<keyword evidence="4" id="KW-1185">Reference proteome</keyword>
<comment type="similarity">
    <text evidence="2">Belongs to the bacterial solute-binding protein 1 family.</text>
</comment>